<comment type="caution">
    <text evidence="9">The sequence shown here is derived from an EMBL/GenBank/DDBJ whole genome shotgun (WGS) entry which is preliminary data.</text>
</comment>
<evidence type="ECO:0000256" key="3">
    <source>
        <dbReference type="ARBA" id="ARBA00022729"/>
    </source>
</evidence>
<evidence type="ECO:0000256" key="4">
    <source>
        <dbReference type="ARBA" id="ARBA00023136"/>
    </source>
</evidence>
<dbReference type="RefSeq" id="WP_210352641.1">
    <property type="nucleotide sequence ID" value="NZ_JAEQMU010000001.1"/>
</dbReference>
<comment type="similarity">
    <text evidence="2">Belongs to the SusD family.</text>
</comment>
<proteinExistence type="inferred from homology"/>
<dbReference type="PROSITE" id="PS51257">
    <property type="entry name" value="PROKAR_LIPOPROTEIN"/>
    <property type="match status" value="1"/>
</dbReference>
<feature type="chain" id="PRO_5047502668" evidence="6">
    <location>
        <begin position="21"/>
        <end position="458"/>
    </location>
</feature>
<evidence type="ECO:0000256" key="6">
    <source>
        <dbReference type="SAM" id="SignalP"/>
    </source>
</evidence>
<dbReference type="Gene3D" id="1.25.40.390">
    <property type="match status" value="2"/>
</dbReference>
<evidence type="ECO:0000256" key="1">
    <source>
        <dbReference type="ARBA" id="ARBA00004442"/>
    </source>
</evidence>
<evidence type="ECO:0000256" key="2">
    <source>
        <dbReference type="ARBA" id="ARBA00006275"/>
    </source>
</evidence>
<organism evidence="9 10">
    <name type="scientific">Sphingobacterium tabacisoli</name>
    <dbReference type="NCBI Taxonomy" id="2044855"/>
    <lineage>
        <taxon>Bacteria</taxon>
        <taxon>Pseudomonadati</taxon>
        <taxon>Bacteroidota</taxon>
        <taxon>Sphingobacteriia</taxon>
        <taxon>Sphingobacteriales</taxon>
        <taxon>Sphingobacteriaceae</taxon>
        <taxon>Sphingobacterium</taxon>
    </lineage>
</organism>
<evidence type="ECO:0000259" key="8">
    <source>
        <dbReference type="Pfam" id="PF14322"/>
    </source>
</evidence>
<dbReference type="Proteomes" id="UP001597440">
    <property type="component" value="Unassembled WGS sequence"/>
</dbReference>
<sequence>MKKIILIRLLLITLSLSALSCQEYLEEKPAKYLTIPNSLEDLQALMNFRNLYLQNSSMPEVLADNYYVEESVWFGITEADGKLFYHWDSKVQSNRTWNGLYNSMVYYPNVVLDQLQNFKETAENQSQYNRIRGQALFYRAFAFYQLAQLYCKPYAESAKTDIGIPLRTTASVETPSVRSSVQETYDRIIADLLAALDLLPQQSDFPTQPSKVAVYGLLSRCYLSMRDYAQAGKYADLCLKQQSELIDYNTIKMDSAPFKRFNKETIYYSYCSNTLTVLHSPRARIDTLLYQSYSDKDLRKKLFFKAMTGANVGNFEFSGCYDSEKFLNGIFNGITTGEMYLNRAECYARDGKTDLALADLNILLKARWDNTEAYPIITTVSADEALEKILMERRKELVYRGLRWSDLRRFNLEGRNINLERNVNGQKYILPPNDPRWVLQIPDDVINRSGMPQNPRDN</sequence>
<keyword evidence="5" id="KW-0998">Cell outer membrane</keyword>
<reference evidence="10" key="1">
    <citation type="journal article" date="2019" name="Int. J. Syst. Evol. Microbiol.">
        <title>The Global Catalogue of Microorganisms (GCM) 10K type strain sequencing project: providing services to taxonomists for standard genome sequencing and annotation.</title>
        <authorList>
            <consortium name="The Broad Institute Genomics Platform"/>
            <consortium name="The Broad Institute Genome Sequencing Center for Infectious Disease"/>
            <person name="Wu L."/>
            <person name="Ma J."/>
        </authorList>
    </citation>
    <scope>NUCLEOTIDE SEQUENCE [LARGE SCALE GENOMIC DNA]</scope>
    <source>
        <strain evidence="10">KCTC 52298</strain>
    </source>
</reference>
<dbReference type="Pfam" id="PF07980">
    <property type="entry name" value="SusD_RagB"/>
    <property type="match status" value="1"/>
</dbReference>
<protein>
    <submittedName>
        <fullName evidence="9">RagB/SusD family nutrient uptake outer membrane protein</fullName>
    </submittedName>
</protein>
<dbReference type="EMBL" id="JBHULD010000018">
    <property type="protein sequence ID" value="MFD2556292.1"/>
    <property type="molecule type" value="Genomic_DNA"/>
</dbReference>
<accession>A0ABW5L553</accession>
<evidence type="ECO:0000259" key="7">
    <source>
        <dbReference type="Pfam" id="PF07980"/>
    </source>
</evidence>
<keyword evidence="3 6" id="KW-0732">Signal</keyword>
<keyword evidence="10" id="KW-1185">Reference proteome</keyword>
<dbReference type="Pfam" id="PF14322">
    <property type="entry name" value="SusD-like_3"/>
    <property type="match status" value="1"/>
</dbReference>
<evidence type="ECO:0000313" key="9">
    <source>
        <dbReference type="EMBL" id="MFD2556292.1"/>
    </source>
</evidence>
<feature type="domain" description="SusD-like N-terminal" evidence="8">
    <location>
        <begin position="23"/>
        <end position="223"/>
    </location>
</feature>
<dbReference type="InterPro" id="IPR012944">
    <property type="entry name" value="SusD_RagB_dom"/>
</dbReference>
<keyword evidence="4" id="KW-0472">Membrane</keyword>
<dbReference type="InterPro" id="IPR011990">
    <property type="entry name" value="TPR-like_helical_dom_sf"/>
</dbReference>
<comment type="subcellular location">
    <subcellularLocation>
        <location evidence="1">Cell outer membrane</location>
    </subcellularLocation>
</comment>
<dbReference type="SUPFAM" id="SSF48452">
    <property type="entry name" value="TPR-like"/>
    <property type="match status" value="1"/>
</dbReference>
<feature type="domain" description="RagB/SusD" evidence="7">
    <location>
        <begin position="259"/>
        <end position="425"/>
    </location>
</feature>
<dbReference type="InterPro" id="IPR033985">
    <property type="entry name" value="SusD-like_N"/>
</dbReference>
<gene>
    <name evidence="9" type="ORF">ACFSQW_17995</name>
</gene>
<name>A0ABW5L553_9SPHI</name>
<evidence type="ECO:0000313" key="10">
    <source>
        <dbReference type="Proteomes" id="UP001597440"/>
    </source>
</evidence>
<evidence type="ECO:0000256" key="5">
    <source>
        <dbReference type="ARBA" id="ARBA00023237"/>
    </source>
</evidence>
<feature type="signal peptide" evidence="6">
    <location>
        <begin position="1"/>
        <end position="20"/>
    </location>
</feature>